<accession>A0ACB7F514</accession>
<reference evidence="1" key="1">
    <citation type="submission" date="2020-04" db="EMBL/GenBank/DDBJ databases">
        <title>A chromosome-scale assembly and high-density genetic map of the yellow drum (Nibea albiflora) genome.</title>
        <authorList>
            <person name="Xu D."/>
            <person name="Zhang W."/>
            <person name="Chen R."/>
            <person name="Tan P."/>
            <person name="Wang L."/>
            <person name="Song H."/>
            <person name="Tian L."/>
            <person name="Zhu Q."/>
            <person name="Wang B."/>
        </authorList>
    </citation>
    <scope>NUCLEOTIDE SEQUENCE</scope>
    <source>
        <strain evidence="1">ZJHYS-2018</strain>
    </source>
</reference>
<dbReference type="Proteomes" id="UP000805704">
    <property type="component" value="Chromosome 18"/>
</dbReference>
<sequence length="111" mass="12554">MDFNSETDGHAADFYLSYPEEEVRSELAYSMAKITQTIHGTVSIGVQEDLLEDFLNVLHAPMTAGGRREKTCGREMRSLKAQLKEAQVKCDLLSEKNGDLKEKLDQMKEEN</sequence>
<name>A0ACB7F514_NIBAL</name>
<evidence type="ECO:0000313" key="1">
    <source>
        <dbReference type="EMBL" id="KAG8009028.1"/>
    </source>
</evidence>
<keyword evidence="2" id="KW-1185">Reference proteome</keyword>
<comment type="caution">
    <text evidence="1">The sequence shown here is derived from an EMBL/GenBank/DDBJ whole genome shotgun (WGS) entry which is preliminary data.</text>
</comment>
<proteinExistence type="predicted"/>
<evidence type="ECO:0000313" key="2">
    <source>
        <dbReference type="Proteomes" id="UP000805704"/>
    </source>
</evidence>
<organism evidence="1 2">
    <name type="scientific">Nibea albiflora</name>
    <name type="common">Yellow drum</name>
    <name type="synonym">Corvina albiflora</name>
    <dbReference type="NCBI Taxonomy" id="240163"/>
    <lineage>
        <taxon>Eukaryota</taxon>
        <taxon>Metazoa</taxon>
        <taxon>Chordata</taxon>
        <taxon>Craniata</taxon>
        <taxon>Vertebrata</taxon>
        <taxon>Euteleostomi</taxon>
        <taxon>Actinopterygii</taxon>
        <taxon>Neopterygii</taxon>
        <taxon>Teleostei</taxon>
        <taxon>Neoteleostei</taxon>
        <taxon>Acanthomorphata</taxon>
        <taxon>Eupercaria</taxon>
        <taxon>Sciaenidae</taxon>
        <taxon>Nibea</taxon>
    </lineage>
</organism>
<dbReference type="EMBL" id="CM024806">
    <property type="protein sequence ID" value="KAG8009028.1"/>
    <property type="molecule type" value="Genomic_DNA"/>
</dbReference>
<protein>
    <submittedName>
        <fullName evidence="1">Uncharacterized protein</fullName>
    </submittedName>
</protein>
<gene>
    <name evidence="1" type="ORF">GBF38_011619</name>
</gene>